<gene>
    <name evidence="5" type="ORF">PSNMU_V1.4_AUG-EV-PASAV3_0073160</name>
</gene>
<sequence length="624" mass="65816">MAPPKKKRRVVHLEAENGAPESTAGAGGGGSAEAVAPGTKAQPPGPTTAGCLSRKDELAEELVEALDSLESSPGGSPEAARAHARASLALLGLRALQRGLLERVGATRDLLSKQASARDQQALVLENLSYQRALHGRSRLRSEAASERAAAGIKGLCGGGNEASVLETFLGADWKDPSERPAIVSRLNHEVAVRRDLEAKREALRADRRSKQEMLAARQKVLRDLPTRLAEMEKASLPLQKFFQKAGAGGGLPLEASPRIGTTRRRNRLDLAGTLPPALYTLFHQLQSSLDVLELAARKETPGGNESGGSIGLSALPTLEVRAGPGSKTQDATVLLRMPIPTVSDGGGLTYHKFKKVVPISFRYEASSDLVLACCGNDYGMGQVVLGELFPGDRGEYLAASASASASAGATPAALPGRAYQWCNALAGLHVSPASATAARQRASAGVVLSALVRRVRAVSTLSHILVRLPAVQGGGLPSHDRLKDRHPEALWADAAGLVGWKAVVPAGGGRSGHVRVYEAVLRKDGGRCLEARVSVDHARYPSVAPRWRLSPPPPSSSSEQGPRQGLPLYDEGLAKLEKDVNGGVLDRLVDPSDQTTYDWVLAQQLIEIAVVWGRREAAGGESS</sequence>
<dbReference type="GO" id="GO:0006406">
    <property type="term" value="P:mRNA export from nucleus"/>
    <property type="evidence" value="ECO:0007669"/>
    <property type="project" value="TreeGrafter"/>
</dbReference>
<accession>A0A448ZEE5</accession>
<dbReference type="GO" id="GO:0003729">
    <property type="term" value="F:mRNA binding"/>
    <property type="evidence" value="ECO:0007669"/>
    <property type="project" value="TreeGrafter"/>
</dbReference>
<dbReference type="GO" id="GO:0000445">
    <property type="term" value="C:THO complex part of transcription export complex"/>
    <property type="evidence" value="ECO:0007669"/>
    <property type="project" value="TreeGrafter"/>
</dbReference>
<keyword evidence="6" id="KW-1185">Reference proteome</keyword>
<dbReference type="AlphaFoldDB" id="A0A448ZEE5"/>
<reference evidence="5 6" key="1">
    <citation type="submission" date="2019-01" db="EMBL/GenBank/DDBJ databases">
        <authorList>
            <person name="Ferrante I. M."/>
        </authorList>
    </citation>
    <scope>NUCLEOTIDE SEQUENCE [LARGE SCALE GENOMIC DNA]</scope>
    <source>
        <strain evidence="5 6">B856</strain>
    </source>
</reference>
<feature type="compositionally biased region" description="Basic residues" evidence="4">
    <location>
        <begin position="1"/>
        <end position="10"/>
    </location>
</feature>
<evidence type="ECO:0000256" key="2">
    <source>
        <dbReference type="ARBA" id="ARBA00008044"/>
    </source>
</evidence>
<dbReference type="PANTHER" id="PTHR13375">
    <property type="entry name" value="FMS INTERACTING PROTEIN"/>
    <property type="match status" value="1"/>
</dbReference>
<keyword evidence="3" id="KW-0539">Nucleus</keyword>
<dbReference type="Proteomes" id="UP000291116">
    <property type="component" value="Unassembled WGS sequence"/>
</dbReference>
<organism evidence="5 6">
    <name type="scientific">Pseudo-nitzschia multistriata</name>
    <dbReference type="NCBI Taxonomy" id="183589"/>
    <lineage>
        <taxon>Eukaryota</taxon>
        <taxon>Sar</taxon>
        <taxon>Stramenopiles</taxon>
        <taxon>Ochrophyta</taxon>
        <taxon>Bacillariophyta</taxon>
        <taxon>Bacillariophyceae</taxon>
        <taxon>Bacillariophycidae</taxon>
        <taxon>Bacillariales</taxon>
        <taxon>Bacillariaceae</taxon>
        <taxon>Pseudo-nitzschia</taxon>
    </lineage>
</organism>
<dbReference type="InterPro" id="IPR019163">
    <property type="entry name" value="THO_Thoc5"/>
</dbReference>
<evidence type="ECO:0000256" key="3">
    <source>
        <dbReference type="ARBA" id="ARBA00023242"/>
    </source>
</evidence>
<evidence type="ECO:0000313" key="6">
    <source>
        <dbReference type="Proteomes" id="UP000291116"/>
    </source>
</evidence>
<dbReference type="PANTHER" id="PTHR13375:SF3">
    <property type="entry name" value="THO COMPLEX SUBUNIT 5 HOMOLOG"/>
    <property type="match status" value="1"/>
</dbReference>
<dbReference type="Pfam" id="PF09766">
    <property type="entry name" value="FmiP_Thoc5"/>
    <property type="match status" value="1"/>
</dbReference>
<feature type="region of interest" description="Disordered" evidence="4">
    <location>
        <begin position="1"/>
        <end position="56"/>
    </location>
</feature>
<evidence type="ECO:0000256" key="4">
    <source>
        <dbReference type="SAM" id="MobiDB-lite"/>
    </source>
</evidence>
<feature type="region of interest" description="Disordered" evidence="4">
    <location>
        <begin position="545"/>
        <end position="568"/>
    </location>
</feature>
<comment type="subcellular location">
    <subcellularLocation>
        <location evidence="1">Nucleus</location>
    </subcellularLocation>
</comment>
<protein>
    <submittedName>
        <fullName evidence="5">Uncharacterized protein</fullName>
    </submittedName>
</protein>
<dbReference type="EMBL" id="CAACVS010000280">
    <property type="protein sequence ID" value="VEU40418.1"/>
    <property type="molecule type" value="Genomic_DNA"/>
</dbReference>
<name>A0A448ZEE5_9STRA</name>
<evidence type="ECO:0000256" key="1">
    <source>
        <dbReference type="ARBA" id="ARBA00004123"/>
    </source>
</evidence>
<comment type="similarity">
    <text evidence="2">Belongs to the THOC5 family.</text>
</comment>
<proteinExistence type="inferred from homology"/>
<dbReference type="OrthoDB" id="48240at2759"/>
<evidence type="ECO:0000313" key="5">
    <source>
        <dbReference type="EMBL" id="VEU40418.1"/>
    </source>
</evidence>